<dbReference type="AlphaFoldDB" id="A0A0H2S705"/>
<sequence length="296" mass="32324">MGLDQRGDIAIAEIVFYVPILVCALLLTLRHGFGRQAGWIFLFTFSIVRIVGGAIHIAAEEVTPPKTGLFIAAFAIESAGVAPLLLCTSSWLQTRVNHPLFYPHVFRLVRIVLVVAFALAIVGATNATSSNANDRTTGATLRKVGGIIILACFIFMAFVHVLLWTYKSRLYTRHRTLLLGISTALPFLLVRCIYSVLSAFSPVSSFGPVTSSSLPAQHNSLSKFNSFSGSWQIFLVMSLVMEYAVVLIYLTVGAVTPLERGTDDDSEEDLKGGQQGMYQQRPANVNAYDNRQGYAA</sequence>
<dbReference type="InParanoid" id="A0A0H2S705"/>
<evidence type="ECO:0000259" key="3">
    <source>
        <dbReference type="Pfam" id="PF24800"/>
    </source>
</evidence>
<feature type="transmembrane region" description="Helical" evidence="2">
    <location>
        <begin position="144"/>
        <end position="165"/>
    </location>
</feature>
<gene>
    <name evidence="4" type="ORF">SCHPADRAFT_816698</name>
</gene>
<dbReference type="Pfam" id="PF24800">
    <property type="entry name" value="DUF7702"/>
    <property type="match status" value="1"/>
</dbReference>
<reference evidence="4 5" key="1">
    <citation type="submission" date="2015-04" db="EMBL/GenBank/DDBJ databases">
        <title>Complete genome sequence of Schizopora paradoxa KUC8140, a cosmopolitan wood degrader in East Asia.</title>
        <authorList>
            <consortium name="DOE Joint Genome Institute"/>
            <person name="Min B."/>
            <person name="Park H."/>
            <person name="Jang Y."/>
            <person name="Kim J.-J."/>
            <person name="Kim K.H."/>
            <person name="Pangilinan J."/>
            <person name="Lipzen A."/>
            <person name="Riley R."/>
            <person name="Grigoriev I.V."/>
            <person name="Spatafora J.W."/>
            <person name="Choi I.-G."/>
        </authorList>
    </citation>
    <scope>NUCLEOTIDE SEQUENCE [LARGE SCALE GENOMIC DNA]</scope>
    <source>
        <strain evidence="4 5">KUC8140</strain>
    </source>
</reference>
<feature type="region of interest" description="Disordered" evidence="1">
    <location>
        <begin position="261"/>
        <end position="296"/>
    </location>
</feature>
<dbReference type="OrthoDB" id="2560628at2759"/>
<dbReference type="PANTHER" id="PTHR42109:SF2">
    <property type="entry name" value="INTEGRAL MEMBRANE PROTEIN"/>
    <property type="match status" value="1"/>
</dbReference>
<name>A0A0H2S705_9AGAM</name>
<evidence type="ECO:0000313" key="4">
    <source>
        <dbReference type="EMBL" id="KLO19997.1"/>
    </source>
</evidence>
<dbReference type="STRING" id="27342.A0A0H2S705"/>
<feature type="transmembrane region" description="Helical" evidence="2">
    <location>
        <begin position="6"/>
        <end position="27"/>
    </location>
</feature>
<evidence type="ECO:0000256" key="1">
    <source>
        <dbReference type="SAM" id="MobiDB-lite"/>
    </source>
</evidence>
<feature type="transmembrane region" description="Helical" evidence="2">
    <location>
        <begin position="104"/>
        <end position="124"/>
    </location>
</feature>
<dbReference type="Proteomes" id="UP000053477">
    <property type="component" value="Unassembled WGS sequence"/>
</dbReference>
<dbReference type="EMBL" id="KQ085883">
    <property type="protein sequence ID" value="KLO19997.1"/>
    <property type="molecule type" value="Genomic_DNA"/>
</dbReference>
<evidence type="ECO:0000256" key="2">
    <source>
        <dbReference type="SAM" id="Phobius"/>
    </source>
</evidence>
<feature type="compositionally biased region" description="Polar residues" evidence="1">
    <location>
        <begin position="276"/>
        <end position="289"/>
    </location>
</feature>
<dbReference type="InterPro" id="IPR056119">
    <property type="entry name" value="DUF7702"/>
</dbReference>
<keyword evidence="2" id="KW-0472">Membrane</keyword>
<organism evidence="4 5">
    <name type="scientific">Schizopora paradoxa</name>
    <dbReference type="NCBI Taxonomy" id="27342"/>
    <lineage>
        <taxon>Eukaryota</taxon>
        <taxon>Fungi</taxon>
        <taxon>Dikarya</taxon>
        <taxon>Basidiomycota</taxon>
        <taxon>Agaricomycotina</taxon>
        <taxon>Agaricomycetes</taxon>
        <taxon>Hymenochaetales</taxon>
        <taxon>Schizoporaceae</taxon>
        <taxon>Schizopora</taxon>
    </lineage>
</organism>
<dbReference type="PANTHER" id="PTHR42109">
    <property type="entry name" value="UNPLACED GENOMIC SCAFFOLD UM_SCAF_CONTIG_1.265, WHOLE GENOME SHOTGUN SEQUENCE"/>
    <property type="match status" value="1"/>
</dbReference>
<feature type="transmembrane region" description="Helical" evidence="2">
    <location>
        <begin position="71"/>
        <end position="92"/>
    </location>
</feature>
<protein>
    <recommendedName>
        <fullName evidence="3">DUF7702 domain-containing protein</fullName>
    </recommendedName>
</protein>
<feature type="domain" description="DUF7702" evidence="3">
    <location>
        <begin position="3"/>
        <end position="254"/>
    </location>
</feature>
<keyword evidence="5" id="KW-1185">Reference proteome</keyword>
<keyword evidence="2" id="KW-0812">Transmembrane</keyword>
<keyword evidence="2" id="KW-1133">Transmembrane helix</keyword>
<evidence type="ECO:0000313" key="5">
    <source>
        <dbReference type="Proteomes" id="UP000053477"/>
    </source>
</evidence>
<feature type="transmembrane region" description="Helical" evidence="2">
    <location>
        <begin position="231"/>
        <end position="252"/>
    </location>
</feature>
<proteinExistence type="predicted"/>
<feature type="transmembrane region" description="Helical" evidence="2">
    <location>
        <begin position="177"/>
        <end position="197"/>
    </location>
</feature>
<accession>A0A0H2S705</accession>
<feature type="transmembrane region" description="Helical" evidence="2">
    <location>
        <begin position="39"/>
        <end position="59"/>
    </location>
</feature>